<evidence type="ECO:0000313" key="2">
    <source>
        <dbReference type="EMBL" id="OMO84225.1"/>
    </source>
</evidence>
<dbReference type="GO" id="GO:0034220">
    <property type="term" value="P:monoatomic ion transmembrane transport"/>
    <property type="evidence" value="ECO:0007669"/>
    <property type="project" value="UniProtKB-KW"/>
</dbReference>
<keyword evidence="2" id="KW-0407">Ion channel</keyword>
<proteinExistence type="predicted"/>
<feature type="region of interest" description="Disordered" evidence="1">
    <location>
        <begin position="45"/>
        <end position="80"/>
    </location>
</feature>
<sequence>MRQKYLRSYPLILPSDDDTQKQQQNYVGQKTKKWFKYRIFEQENDHHHIHDHSINNMQKGEGKSKSSSKPKPGGGLRSSSSNVFKFVANYLRR</sequence>
<evidence type="ECO:0000313" key="3">
    <source>
        <dbReference type="Proteomes" id="UP000187203"/>
    </source>
</evidence>
<feature type="region of interest" description="Disordered" evidence="1">
    <location>
        <begin position="1"/>
        <end position="25"/>
    </location>
</feature>
<protein>
    <submittedName>
        <fullName evidence="2">Amiloride-sensitive sodium channel subunit gamma</fullName>
    </submittedName>
</protein>
<dbReference type="EMBL" id="AWUE01017864">
    <property type="protein sequence ID" value="OMO84225.1"/>
    <property type="molecule type" value="Genomic_DNA"/>
</dbReference>
<comment type="caution">
    <text evidence="2">The sequence shown here is derived from an EMBL/GenBank/DDBJ whole genome shotgun (WGS) entry which is preliminary data.</text>
</comment>
<evidence type="ECO:0000256" key="1">
    <source>
        <dbReference type="SAM" id="MobiDB-lite"/>
    </source>
</evidence>
<keyword evidence="2" id="KW-0813">Transport</keyword>
<dbReference type="Proteomes" id="UP000187203">
    <property type="component" value="Unassembled WGS sequence"/>
</dbReference>
<dbReference type="AlphaFoldDB" id="A0A1R3INR3"/>
<accession>A0A1R3INR3</accession>
<keyword evidence="3" id="KW-1185">Reference proteome</keyword>
<feature type="compositionally biased region" description="Low complexity" evidence="1">
    <location>
        <begin position="65"/>
        <end position="80"/>
    </location>
</feature>
<name>A0A1R3INR3_9ROSI</name>
<keyword evidence="2" id="KW-0406">Ion transport</keyword>
<organism evidence="2 3">
    <name type="scientific">Corchorus olitorius</name>
    <dbReference type="NCBI Taxonomy" id="93759"/>
    <lineage>
        <taxon>Eukaryota</taxon>
        <taxon>Viridiplantae</taxon>
        <taxon>Streptophyta</taxon>
        <taxon>Embryophyta</taxon>
        <taxon>Tracheophyta</taxon>
        <taxon>Spermatophyta</taxon>
        <taxon>Magnoliopsida</taxon>
        <taxon>eudicotyledons</taxon>
        <taxon>Gunneridae</taxon>
        <taxon>Pentapetalae</taxon>
        <taxon>rosids</taxon>
        <taxon>malvids</taxon>
        <taxon>Malvales</taxon>
        <taxon>Malvaceae</taxon>
        <taxon>Grewioideae</taxon>
        <taxon>Apeibeae</taxon>
        <taxon>Corchorus</taxon>
    </lineage>
</organism>
<gene>
    <name evidence="2" type="ORF">COLO4_22156</name>
</gene>
<reference evidence="3" key="1">
    <citation type="submission" date="2013-09" db="EMBL/GenBank/DDBJ databases">
        <title>Corchorus olitorius genome sequencing.</title>
        <authorList>
            <person name="Alam M."/>
            <person name="Haque M.S."/>
            <person name="Islam M.S."/>
            <person name="Emdad E.M."/>
            <person name="Islam M.M."/>
            <person name="Ahmed B."/>
            <person name="Halim A."/>
            <person name="Hossen Q.M.M."/>
            <person name="Hossain M.Z."/>
            <person name="Ahmed R."/>
            <person name="Khan M.M."/>
            <person name="Islam R."/>
            <person name="Rashid M.M."/>
            <person name="Khan S.A."/>
            <person name="Rahman M.S."/>
            <person name="Alam M."/>
            <person name="Yahiya A.S."/>
            <person name="Khan M.S."/>
            <person name="Azam M.S."/>
            <person name="Haque T."/>
            <person name="Lashkar M.Z.H."/>
            <person name="Akhand A.I."/>
            <person name="Morshed G."/>
            <person name="Roy S."/>
            <person name="Uddin K.S."/>
            <person name="Rabeya T."/>
            <person name="Hossain A.S."/>
            <person name="Chowdhury A."/>
            <person name="Snigdha A.R."/>
            <person name="Mortoza M.S."/>
            <person name="Matin S.A."/>
            <person name="Hoque S.M.E."/>
            <person name="Islam M.K."/>
            <person name="Roy D.K."/>
            <person name="Haider R."/>
            <person name="Moosa M.M."/>
            <person name="Elias S.M."/>
            <person name="Hasan A.M."/>
            <person name="Jahan S."/>
            <person name="Shafiuddin M."/>
            <person name="Mahmood N."/>
            <person name="Shommy N.S."/>
        </authorList>
    </citation>
    <scope>NUCLEOTIDE SEQUENCE [LARGE SCALE GENOMIC DNA]</scope>
    <source>
        <strain evidence="3">cv. O-4</strain>
    </source>
</reference>